<dbReference type="Gene3D" id="3.40.50.2000">
    <property type="entry name" value="Glycogen Phosphorylase B"/>
    <property type="match status" value="2"/>
</dbReference>
<dbReference type="PANTHER" id="PTHR45947:SF3">
    <property type="entry name" value="SULFOQUINOVOSYL TRANSFERASE SQD2"/>
    <property type="match status" value="1"/>
</dbReference>
<dbReference type="EMBL" id="QGTX01000001">
    <property type="protein sequence ID" value="PWW21893.1"/>
    <property type="molecule type" value="Genomic_DNA"/>
</dbReference>
<dbReference type="Pfam" id="PF13692">
    <property type="entry name" value="Glyco_trans_1_4"/>
    <property type="match status" value="1"/>
</dbReference>
<feature type="region of interest" description="Disordered" evidence="3">
    <location>
        <begin position="55"/>
        <end position="83"/>
    </location>
</feature>
<keyword evidence="1" id="KW-0328">Glycosyltransferase</keyword>
<evidence type="ECO:0000256" key="2">
    <source>
        <dbReference type="ARBA" id="ARBA00022679"/>
    </source>
</evidence>
<sequence>MTGPLQVLVLGLNYAPESTGIAPYTTGTARFLADAGHDVHVVTGLPHYPQWEVAEGHPRRRSSGRDGAVRLTRVPHPVPRRPSGRSRIAMEAVFAARAAVTRVRRPDVVLAVSPALLGVAAALRWRAPGRTAVGVVVQDLYSRAVVEAGLLSGREARATAALERRLLRGADGVAAIHETFRSSLVRLGVDAGRITTIRNWTHVGRATGDPAALRRAHGWRADEVVALHAGNMGAKQGLENVVEAARLAHARRLPVRFVLLGDGHQRPALAALAGDLPTLQFLAPLPDGEFETALQAADVLVLNERPGIAEMCVPSKLTSYFAAGRPVVAASSPHSAGSAEVAASGAGVQVAPGDPAVLLQAVLDISGDRAVASASGLRGQAFARDVLHERAARAAYVDWVERLAGRPPQPVRPRAAEPAAVGEPA</sequence>
<comment type="caution">
    <text evidence="5">The sequence shown here is derived from an EMBL/GenBank/DDBJ whole genome shotgun (WGS) entry which is preliminary data.</text>
</comment>
<dbReference type="RefSeq" id="WP_110004641.1">
    <property type="nucleotide sequence ID" value="NZ_QGTX01000001.1"/>
</dbReference>
<dbReference type="SUPFAM" id="SSF53756">
    <property type="entry name" value="UDP-Glycosyltransferase/glycogen phosphorylase"/>
    <property type="match status" value="1"/>
</dbReference>
<dbReference type="PANTHER" id="PTHR45947">
    <property type="entry name" value="SULFOQUINOVOSYL TRANSFERASE SQD2"/>
    <property type="match status" value="1"/>
</dbReference>
<name>A0A317QFY6_9ACTN</name>
<accession>A0A317QFY6</accession>
<feature type="domain" description="Glycosyltransferase subfamily 4-like N-terminal" evidence="4">
    <location>
        <begin position="19"/>
        <end position="200"/>
    </location>
</feature>
<dbReference type="Pfam" id="PF13579">
    <property type="entry name" value="Glyco_trans_4_4"/>
    <property type="match status" value="1"/>
</dbReference>
<keyword evidence="2 5" id="KW-0808">Transferase</keyword>
<dbReference type="Proteomes" id="UP000246661">
    <property type="component" value="Unassembled WGS sequence"/>
</dbReference>
<proteinExistence type="predicted"/>
<dbReference type="CDD" id="cd03794">
    <property type="entry name" value="GT4_WbuB-like"/>
    <property type="match status" value="1"/>
</dbReference>
<evidence type="ECO:0000313" key="5">
    <source>
        <dbReference type="EMBL" id="PWW21893.1"/>
    </source>
</evidence>
<protein>
    <submittedName>
        <fullName evidence="5">Glycosyltransferase involved in cell wall biosynthesis</fullName>
    </submittedName>
</protein>
<feature type="compositionally biased region" description="Low complexity" evidence="3">
    <location>
        <begin position="412"/>
        <end position="425"/>
    </location>
</feature>
<dbReference type="GO" id="GO:0016758">
    <property type="term" value="F:hexosyltransferase activity"/>
    <property type="evidence" value="ECO:0007669"/>
    <property type="project" value="TreeGrafter"/>
</dbReference>
<evidence type="ECO:0000256" key="3">
    <source>
        <dbReference type="SAM" id="MobiDB-lite"/>
    </source>
</evidence>
<organism evidence="5 6">
    <name type="scientific">Geodermatophilus normandii</name>
    <dbReference type="NCBI Taxonomy" id="1137989"/>
    <lineage>
        <taxon>Bacteria</taxon>
        <taxon>Bacillati</taxon>
        <taxon>Actinomycetota</taxon>
        <taxon>Actinomycetes</taxon>
        <taxon>Geodermatophilales</taxon>
        <taxon>Geodermatophilaceae</taxon>
        <taxon>Geodermatophilus</taxon>
    </lineage>
</organism>
<keyword evidence="6" id="KW-1185">Reference proteome</keyword>
<dbReference type="GO" id="GO:1901137">
    <property type="term" value="P:carbohydrate derivative biosynthetic process"/>
    <property type="evidence" value="ECO:0007669"/>
    <property type="project" value="UniProtKB-ARBA"/>
</dbReference>
<evidence type="ECO:0000256" key="1">
    <source>
        <dbReference type="ARBA" id="ARBA00022676"/>
    </source>
</evidence>
<evidence type="ECO:0000313" key="6">
    <source>
        <dbReference type="Proteomes" id="UP000246661"/>
    </source>
</evidence>
<gene>
    <name evidence="5" type="ORF">JD79_01035</name>
</gene>
<dbReference type="InterPro" id="IPR028098">
    <property type="entry name" value="Glyco_trans_4-like_N"/>
</dbReference>
<dbReference type="OrthoDB" id="3180470at2"/>
<feature type="region of interest" description="Disordered" evidence="3">
    <location>
        <begin position="406"/>
        <end position="425"/>
    </location>
</feature>
<reference evidence="6" key="1">
    <citation type="submission" date="2018-05" db="EMBL/GenBank/DDBJ databases">
        <authorList>
            <person name="Klenk H.-P."/>
            <person name="Huntemann M."/>
            <person name="Clum A."/>
            <person name="Pillay M."/>
            <person name="Palaniappan K."/>
            <person name="Varghese N."/>
            <person name="Mikhailova N."/>
            <person name="Stamatis D."/>
            <person name="Reddy T."/>
            <person name="Daum C."/>
            <person name="Shapiro N."/>
            <person name="Ivanova N."/>
            <person name="Kyrpides N."/>
            <person name="Woyke T."/>
        </authorList>
    </citation>
    <scope>NUCLEOTIDE SEQUENCE [LARGE SCALE GENOMIC DNA]</scope>
    <source>
        <strain evidence="6">DSM 45417</strain>
    </source>
</reference>
<dbReference type="AlphaFoldDB" id="A0A317QFY6"/>
<dbReference type="InterPro" id="IPR050194">
    <property type="entry name" value="Glycosyltransferase_grp1"/>
</dbReference>
<evidence type="ECO:0000259" key="4">
    <source>
        <dbReference type="Pfam" id="PF13579"/>
    </source>
</evidence>